<sequence length="78" mass="9367">MKNRLYDILLRAKANDEKAITELIERFEPKIKKLGSTFPPAERDDLEQELRIQLVHSVEKFNIEKNQASFWKQYEDMK</sequence>
<proteinExistence type="predicted"/>
<evidence type="ECO:0000313" key="3">
    <source>
        <dbReference type="Proteomes" id="UP001596494"/>
    </source>
</evidence>
<name>A0ABW2K7G6_9BACI</name>
<reference evidence="3" key="1">
    <citation type="journal article" date="2019" name="Int. J. Syst. Evol. Microbiol.">
        <title>The Global Catalogue of Microorganisms (GCM) 10K type strain sequencing project: providing services to taxonomists for standard genome sequencing and annotation.</title>
        <authorList>
            <consortium name="The Broad Institute Genomics Platform"/>
            <consortium name="The Broad Institute Genome Sequencing Center for Infectious Disease"/>
            <person name="Wu L."/>
            <person name="Ma J."/>
        </authorList>
    </citation>
    <scope>NUCLEOTIDE SEQUENCE [LARGE SCALE GENOMIC DNA]</scope>
    <source>
        <strain evidence="3">CCUG 73951</strain>
    </source>
</reference>
<dbReference type="RefSeq" id="WP_289215114.1">
    <property type="nucleotide sequence ID" value="NZ_JAPVRC010000002.1"/>
</dbReference>
<comment type="caution">
    <text evidence="2">The sequence shown here is derived from an EMBL/GenBank/DDBJ whole genome shotgun (WGS) entry which is preliminary data.</text>
</comment>
<dbReference type="InterPro" id="IPR013325">
    <property type="entry name" value="RNA_pol_sigma_r2"/>
</dbReference>
<evidence type="ECO:0000313" key="2">
    <source>
        <dbReference type="EMBL" id="MFC7322749.1"/>
    </source>
</evidence>
<protein>
    <submittedName>
        <fullName evidence="2">Helix-turn-helix domain-containing protein</fullName>
    </submittedName>
</protein>
<dbReference type="EMBL" id="JBHTBY010000017">
    <property type="protein sequence ID" value="MFC7322749.1"/>
    <property type="molecule type" value="Genomic_DNA"/>
</dbReference>
<dbReference type="InterPro" id="IPR024760">
    <property type="entry name" value="HTH_dom_conjug_TS-like"/>
</dbReference>
<dbReference type="SUPFAM" id="SSF88946">
    <property type="entry name" value="Sigma2 domain of RNA polymerase sigma factors"/>
    <property type="match status" value="1"/>
</dbReference>
<accession>A0ABW2K7G6</accession>
<keyword evidence="3" id="KW-1185">Reference proteome</keyword>
<evidence type="ECO:0000259" key="1">
    <source>
        <dbReference type="Pfam" id="PF12645"/>
    </source>
</evidence>
<dbReference type="Pfam" id="PF12645">
    <property type="entry name" value="HTH_16"/>
    <property type="match status" value="1"/>
</dbReference>
<feature type="domain" description="Helix-turn-helix conjugative transposon-like" evidence="1">
    <location>
        <begin position="6"/>
        <end position="62"/>
    </location>
</feature>
<organism evidence="2 3">
    <name type="scientific">Halobacillus campisalis</name>
    <dbReference type="NCBI Taxonomy" id="435909"/>
    <lineage>
        <taxon>Bacteria</taxon>
        <taxon>Bacillati</taxon>
        <taxon>Bacillota</taxon>
        <taxon>Bacilli</taxon>
        <taxon>Bacillales</taxon>
        <taxon>Bacillaceae</taxon>
        <taxon>Halobacillus</taxon>
    </lineage>
</organism>
<dbReference type="Proteomes" id="UP001596494">
    <property type="component" value="Unassembled WGS sequence"/>
</dbReference>
<gene>
    <name evidence="2" type="ORF">ACFQMN_17940</name>
</gene>